<evidence type="ECO:0000259" key="10">
    <source>
        <dbReference type="PROSITE" id="PS50110"/>
    </source>
</evidence>
<dbReference type="Gene3D" id="3.40.50.2300">
    <property type="match status" value="1"/>
</dbReference>
<protein>
    <submittedName>
        <fullName evidence="11">Transcriptional regulatory protein ZraR</fullName>
    </submittedName>
</protein>
<dbReference type="EMBL" id="CP036291">
    <property type="protein sequence ID" value="QDU88954.1"/>
    <property type="molecule type" value="Genomic_DNA"/>
</dbReference>
<dbReference type="Pfam" id="PF00072">
    <property type="entry name" value="Response_reg"/>
    <property type="match status" value="1"/>
</dbReference>
<dbReference type="PROSITE" id="PS00688">
    <property type="entry name" value="SIGMA54_INTERACT_3"/>
    <property type="match status" value="1"/>
</dbReference>
<keyword evidence="1 8" id="KW-0597">Phosphoprotein</keyword>
<dbReference type="GO" id="GO:0006355">
    <property type="term" value="P:regulation of DNA-templated transcription"/>
    <property type="evidence" value="ECO:0007669"/>
    <property type="project" value="InterPro"/>
</dbReference>
<keyword evidence="12" id="KW-1185">Reference proteome</keyword>
<dbReference type="InterPro" id="IPR002197">
    <property type="entry name" value="HTH_Fis"/>
</dbReference>
<evidence type="ECO:0000256" key="2">
    <source>
        <dbReference type="ARBA" id="ARBA00022741"/>
    </source>
</evidence>
<keyword evidence="7" id="KW-0804">Transcription</keyword>
<dbReference type="Gene3D" id="1.10.8.60">
    <property type="match status" value="1"/>
</dbReference>
<dbReference type="GO" id="GO:0000160">
    <property type="term" value="P:phosphorelay signal transduction system"/>
    <property type="evidence" value="ECO:0007669"/>
    <property type="project" value="UniProtKB-KW"/>
</dbReference>
<dbReference type="PRINTS" id="PR01590">
    <property type="entry name" value="HTHFIS"/>
</dbReference>
<dbReference type="InterPro" id="IPR058031">
    <property type="entry name" value="AAA_lid_NorR"/>
</dbReference>
<dbReference type="FunFam" id="3.40.50.300:FF:000006">
    <property type="entry name" value="DNA-binding transcriptional regulator NtrC"/>
    <property type="match status" value="1"/>
</dbReference>
<organism evidence="11 12">
    <name type="scientific">Pirellulimonas nuda</name>
    <dbReference type="NCBI Taxonomy" id="2528009"/>
    <lineage>
        <taxon>Bacteria</taxon>
        <taxon>Pseudomonadati</taxon>
        <taxon>Planctomycetota</taxon>
        <taxon>Planctomycetia</taxon>
        <taxon>Pirellulales</taxon>
        <taxon>Lacipirellulaceae</taxon>
        <taxon>Pirellulimonas</taxon>
    </lineage>
</organism>
<dbReference type="PROSITE" id="PS00676">
    <property type="entry name" value="SIGMA54_INTERACT_2"/>
    <property type="match status" value="1"/>
</dbReference>
<evidence type="ECO:0000256" key="4">
    <source>
        <dbReference type="ARBA" id="ARBA00023012"/>
    </source>
</evidence>
<evidence type="ECO:0000313" key="12">
    <source>
        <dbReference type="Proteomes" id="UP000317429"/>
    </source>
</evidence>
<dbReference type="InterPro" id="IPR011006">
    <property type="entry name" value="CheY-like_superfamily"/>
</dbReference>
<dbReference type="SUPFAM" id="SSF52540">
    <property type="entry name" value="P-loop containing nucleoside triphosphate hydrolases"/>
    <property type="match status" value="1"/>
</dbReference>
<keyword evidence="2" id="KW-0547">Nucleotide-binding</keyword>
<dbReference type="InterPro" id="IPR002078">
    <property type="entry name" value="Sigma_54_int"/>
</dbReference>
<accession>A0A518DBU2</accession>
<feature type="modified residue" description="4-aspartylphosphate" evidence="8">
    <location>
        <position position="63"/>
    </location>
</feature>
<sequence>MPTVNRSTIGRNLDMLIVDDDEELREGLASYFTRRGHAVAQAADAQEALRQLESRAFGVAILDVVMPGMSGMDLLGRMRDEHVDTEVVLLTGEGSIETAVEAMKLGACDFLTKPIRLKQLEGVVHKAVETGRIRKENRQLSDLLRRSVSQHHMIGDSPAIREVFRLIERAGPSDKPILIQGESGAGKELIARALHEASPRADKPMVVINCAAMPELLLESELFGHEKGAFTGASASKPGLFEAADGGSLFIDEIGELSAALQPKLLRVLEDGSLRRVGSLKERRVDVRLIAATNRDITFEVQEKRFREDLYYRINMMTIQAPPLRERGADVRILAEHFCGEGWEFEPECLQAIEKYHWPGNVRQLINAIERMRILADNELLCKANLPPEVLGVGPHRGHLVYDSDIDLATLTRARIVQAMRENLGNKARAAEVLGVNRRSLYRLIGKYQILPSELGS</sequence>
<dbReference type="PROSITE" id="PS50110">
    <property type="entry name" value="RESPONSE_REGULATORY"/>
    <property type="match status" value="1"/>
</dbReference>
<reference evidence="11 12" key="1">
    <citation type="submission" date="2019-02" db="EMBL/GenBank/DDBJ databases">
        <title>Deep-cultivation of Planctomycetes and their phenomic and genomic characterization uncovers novel biology.</title>
        <authorList>
            <person name="Wiegand S."/>
            <person name="Jogler M."/>
            <person name="Boedeker C."/>
            <person name="Pinto D."/>
            <person name="Vollmers J."/>
            <person name="Rivas-Marin E."/>
            <person name="Kohn T."/>
            <person name="Peeters S.H."/>
            <person name="Heuer A."/>
            <person name="Rast P."/>
            <person name="Oberbeckmann S."/>
            <person name="Bunk B."/>
            <person name="Jeske O."/>
            <person name="Meyerdierks A."/>
            <person name="Storesund J.E."/>
            <person name="Kallscheuer N."/>
            <person name="Luecker S."/>
            <person name="Lage O.M."/>
            <person name="Pohl T."/>
            <person name="Merkel B.J."/>
            <person name="Hornburger P."/>
            <person name="Mueller R.-W."/>
            <person name="Bruemmer F."/>
            <person name="Labrenz M."/>
            <person name="Spormann A.M."/>
            <person name="Op den Camp H."/>
            <person name="Overmann J."/>
            <person name="Amann R."/>
            <person name="Jetten M.S.M."/>
            <person name="Mascher T."/>
            <person name="Medema M.H."/>
            <person name="Devos D.P."/>
            <person name="Kaster A.-K."/>
            <person name="Ovreas L."/>
            <person name="Rohde M."/>
            <person name="Galperin M.Y."/>
            <person name="Jogler C."/>
        </authorList>
    </citation>
    <scope>NUCLEOTIDE SEQUENCE [LARGE SCALE GENOMIC DNA]</scope>
    <source>
        <strain evidence="11 12">Pla175</strain>
    </source>
</reference>
<evidence type="ECO:0000313" key="11">
    <source>
        <dbReference type="EMBL" id="QDU88954.1"/>
    </source>
</evidence>
<dbReference type="PROSITE" id="PS50045">
    <property type="entry name" value="SIGMA54_INTERACT_4"/>
    <property type="match status" value="1"/>
</dbReference>
<dbReference type="InterPro" id="IPR025944">
    <property type="entry name" value="Sigma_54_int_dom_CS"/>
</dbReference>
<evidence type="ECO:0000256" key="1">
    <source>
        <dbReference type="ARBA" id="ARBA00022553"/>
    </source>
</evidence>
<evidence type="ECO:0000256" key="5">
    <source>
        <dbReference type="ARBA" id="ARBA00023015"/>
    </source>
</evidence>
<dbReference type="RefSeq" id="WP_145284545.1">
    <property type="nucleotide sequence ID" value="NZ_CP036291.1"/>
</dbReference>
<dbReference type="GO" id="GO:0043565">
    <property type="term" value="F:sequence-specific DNA binding"/>
    <property type="evidence" value="ECO:0007669"/>
    <property type="project" value="InterPro"/>
</dbReference>
<dbReference type="KEGG" id="pnd:Pla175_23380"/>
<dbReference type="OrthoDB" id="9807827at2"/>
<dbReference type="PANTHER" id="PTHR32071:SF100">
    <property type="entry name" value="RESPONSE REGULATOR PROTEIN PILR"/>
    <property type="match status" value="1"/>
</dbReference>
<keyword evidence="5" id="KW-0805">Transcription regulation</keyword>
<dbReference type="SMART" id="SM00448">
    <property type="entry name" value="REC"/>
    <property type="match status" value="1"/>
</dbReference>
<evidence type="ECO:0000256" key="3">
    <source>
        <dbReference type="ARBA" id="ARBA00022840"/>
    </source>
</evidence>
<feature type="domain" description="Sigma-54 factor interaction" evidence="9">
    <location>
        <begin position="153"/>
        <end position="374"/>
    </location>
</feature>
<keyword evidence="3" id="KW-0067">ATP-binding</keyword>
<evidence type="ECO:0000256" key="7">
    <source>
        <dbReference type="ARBA" id="ARBA00023163"/>
    </source>
</evidence>
<proteinExistence type="predicted"/>
<dbReference type="PANTHER" id="PTHR32071">
    <property type="entry name" value="TRANSCRIPTIONAL REGULATORY PROTEIN"/>
    <property type="match status" value="1"/>
</dbReference>
<dbReference type="SMART" id="SM00382">
    <property type="entry name" value="AAA"/>
    <property type="match status" value="1"/>
</dbReference>
<dbReference type="InterPro" id="IPR009057">
    <property type="entry name" value="Homeodomain-like_sf"/>
</dbReference>
<dbReference type="CDD" id="cd00009">
    <property type="entry name" value="AAA"/>
    <property type="match status" value="1"/>
</dbReference>
<dbReference type="Proteomes" id="UP000317429">
    <property type="component" value="Chromosome"/>
</dbReference>
<keyword evidence="6" id="KW-0238">DNA-binding</keyword>
<dbReference type="Gene3D" id="1.10.10.60">
    <property type="entry name" value="Homeodomain-like"/>
    <property type="match status" value="1"/>
</dbReference>
<dbReference type="InterPro" id="IPR025662">
    <property type="entry name" value="Sigma_54_int_dom_ATP-bd_1"/>
</dbReference>
<evidence type="ECO:0000259" key="9">
    <source>
        <dbReference type="PROSITE" id="PS50045"/>
    </source>
</evidence>
<dbReference type="InterPro" id="IPR003593">
    <property type="entry name" value="AAA+_ATPase"/>
</dbReference>
<dbReference type="SUPFAM" id="SSF52172">
    <property type="entry name" value="CheY-like"/>
    <property type="match status" value="1"/>
</dbReference>
<dbReference type="InterPro" id="IPR025943">
    <property type="entry name" value="Sigma_54_int_dom_ATP-bd_2"/>
</dbReference>
<dbReference type="Pfam" id="PF00158">
    <property type="entry name" value="Sigma54_activat"/>
    <property type="match status" value="1"/>
</dbReference>
<name>A0A518DBU2_9BACT</name>
<dbReference type="Pfam" id="PF02954">
    <property type="entry name" value="HTH_8"/>
    <property type="match status" value="1"/>
</dbReference>
<dbReference type="InterPro" id="IPR027417">
    <property type="entry name" value="P-loop_NTPase"/>
</dbReference>
<dbReference type="AlphaFoldDB" id="A0A518DBU2"/>
<dbReference type="SUPFAM" id="SSF46689">
    <property type="entry name" value="Homeodomain-like"/>
    <property type="match status" value="1"/>
</dbReference>
<dbReference type="PROSITE" id="PS00675">
    <property type="entry name" value="SIGMA54_INTERACT_1"/>
    <property type="match status" value="1"/>
</dbReference>
<dbReference type="Pfam" id="PF25601">
    <property type="entry name" value="AAA_lid_14"/>
    <property type="match status" value="1"/>
</dbReference>
<dbReference type="GO" id="GO:0005524">
    <property type="term" value="F:ATP binding"/>
    <property type="evidence" value="ECO:0007669"/>
    <property type="project" value="UniProtKB-KW"/>
</dbReference>
<gene>
    <name evidence="11" type="primary">zraR_9</name>
    <name evidence="11" type="ORF">Pla175_23380</name>
</gene>
<evidence type="ECO:0000256" key="8">
    <source>
        <dbReference type="PROSITE-ProRule" id="PRU00169"/>
    </source>
</evidence>
<keyword evidence="4" id="KW-0902">Two-component regulatory system</keyword>
<dbReference type="FunFam" id="3.40.50.2300:FF:000018">
    <property type="entry name" value="DNA-binding transcriptional regulator NtrC"/>
    <property type="match status" value="1"/>
</dbReference>
<dbReference type="InterPro" id="IPR001789">
    <property type="entry name" value="Sig_transdc_resp-reg_receiver"/>
</dbReference>
<evidence type="ECO:0000256" key="6">
    <source>
        <dbReference type="ARBA" id="ARBA00023125"/>
    </source>
</evidence>
<feature type="domain" description="Response regulatory" evidence="10">
    <location>
        <begin position="14"/>
        <end position="128"/>
    </location>
</feature>
<dbReference type="Gene3D" id="3.40.50.300">
    <property type="entry name" value="P-loop containing nucleotide triphosphate hydrolases"/>
    <property type="match status" value="1"/>
</dbReference>